<dbReference type="CDD" id="cd19963">
    <property type="entry name" value="PBP1_BMP-like"/>
    <property type="match status" value="1"/>
</dbReference>
<protein>
    <submittedName>
        <fullName evidence="4">BMP family ABC transporter substrate-binding protein</fullName>
    </submittedName>
</protein>
<dbReference type="AlphaFoldDB" id="A0A9Q7AHA7"/>
<dbReference type="PANTHER" id="PTHR43208">
    <property type="entry name" value="ABC TRANSPORTER SUBSTRATE-BINDING PROTEIN"/>
    <property type="match status" value="1"/>
</dbReference>
<keyword evidence="1 2" id="KW-0732">Signal</keyword>
<dbReference type="Pfam" id="PF02608">
    <property type="entry name" value="Bmp"/>
    <property type="match status" value="1"/>
</dbReference>
<dbReference type="SUPFAM" id="SSF53822">
    <property type="entry name" value="Periplasmic binding protein-like I"/>
    <property type="match status" value="1"/>
</dbReference>
<gene>
    <name evidence="4" type="ORF">KAR29_03755</name>
</gene>
<keyword evidence="5" id="KW-1185">Reference proteome</keyword>
<evidence type="ECO:0000256" key="2">
    <source>
        <dbReference type="SAM" id="SignalP"/>
    </source>
</evidence>
<dbReference type="PANTHER" id="PTHR43208:SF1">
    <property type="entry name" value="ABC TRANSPORTER SUBSTRATE-BINDING PROTEIN"/>
    <property type="match status" value="1"/>
</dbReference>
<dbReference type="EMBL" id="CP072943">
    <property type="protein sequence ID" value="QTX33034.1"/>
    <property type="molecule type" value="Genomic_DNA"/>
</dbReference>
<dbReference type="Gene3D" id="3.40.50.2300">
    <property type="match status" value="2"/>
</dbReference>
<accession>A0A9Q7AHA7</accession>
<name>A0A9Q7AHA7_9BACT</name>
<evidence type="ECO:0000256" key="1">
    <source>
        <dbReference type="ARBA" id="ARBA00022729"/>
    </source>
</evidence>
<organism evidence="4 5">
    <name type="scientific">Aminithiophilus ramosus</name>
    <dbReference type="NCBI Taxonomy" id="3029084"/>
    <lineage>
        <taxon>Bacteria</taxon>
        <taxon>Thermotogati</taxon>
        <taxon>Synergistota</taxon>
        <taxon>Synergistia</taxon>
        <taxon>Synergistales</taxon>
        <taxon>Aminithiophilaceae</taxon>
        <taxon>Aminithiophilus</taxon>
    </lineage>
</organism>
<dbReference type="Proteomes" id="UP000671879">
    <property type="component" value="Chromosome"/>
</dbReference>
<feature type="chain" id="PRO_5040227206" evidence="2">
    <location>
        <begin position="24"/>
        <end position="361"/>
    </location>
</feature>
<dbReference type="RefSeq" id="WP_274374304.1">
    <property type="nucleotide sequence ID" value="NZ_CP072943.1"/>
</dbReference>
<sequence length="361" mass="39190">MRKGLLLSLVVALVVGFAGAALAFEAIAPENLKVGWVYIGPVGDGGWTYMHDKGRVAMEEAYPGVTSSLVESVPEGPDSARVMETFIRNGAKVIFATSFGYMDFVQDVAKKYPDVMFLHCSGFKRADNVGTYFGRMYQARYLSGLVAGSMSKNNVIGYVAAHPIPEVIRGINAFTVGARKVNPDVKVKVIWLFSWFDPGKEKEAAKALIDAGADVIAMHADTGATPQAAEEAGVYVVGYNNDMSKYAPTKHLTAPVWDWGAYYKYVVGQVTAGTWKSEDIWWGLKEGFVDLAPFGADVPQEVRDLVASEKARIVDGQWDVFAGPVSNQKGDVVVPEGTTMSDAEMLSMNWFVEGVEGDIPQ</sequence>
<dbReference type="KEGG" id="aram:KAR29_03755"/>
<dbReference type="GO" id="GO:0005886">
    <property type="term" value="C:plasma membrane"/>
    <property type="evidence" value="ECO:0007669"/>
    <property type="project" value="InterPro"/>
</dbReference>
<evidence type="ECO:0000313" key="4">
    <source>
        <dbReference type="EMBL" id="QTX33034.1"/>
    </source>
</evidence>
<dbReference type="InterPro" id="IPR028082">
    <property type="entry name" value="Peripla_BP_I"/>
</dbReference>
<dbReference type="InterPro" id="IPR052910">
    <property type="entry name" value="ABC-Purine-Binding"/>
</dbReference>
<evidence type="ECO:0000313" key="5">
    <source>
        <dbReference type="Proteomes" id="UP000671879"/>
    </source>
</evidence>
<feature type="domain" description="ABC transporter substrate-binding protein PnrA-like" evidence="3">
    <location>
        <begin position="33"/>
        <end position="297"/>
    </location>
</feature>
<evidence type="ECO:0000259" key="3">
    <source>
        <dbReference type="Pfam" id="PF02608"/>
    </source>
</evidence>
<reference evidence="5" key="1">
    <citation type="submission" date="2021-04" db="EMBL/GenBank/DDBJ databases">
        <title>A novel Synergistetes isolate from a pyrite-forming mixed culture.</title>
        <authorList>
            <person name="Bunk B."/>
            <person name="Sproer C."/>
            <person name="Spring S."/>
            <person name="Pester M."/>
        </authorList>
    </citation>
    <scope>NUCLEOTIDE SEQUENCE [LARGE SCALE GENOMIC DNA]</scope>
    <source>
        <strain evidence="5">J.5.4.2-T.3.5.2</strain>
    </source>
</reference>
<dbReference type="InterPro" id="IPR003760">
    <property type="entry name" value="PnrA-like"/>
</dbReference>
<proteinExistence type="predicted"/>
<feature type="signal peptide" evidence="2">
    <location>
        <begin position="1"/>
        <end position="23"/>
    </location>
</feature>